<feature type="transmembrane region" description="Helical" evidence="11">
    <location>
        <begin position="105"/>
        <end position="127"/>
    </location>
</feature>
<dbReference type="CDD" id="cd00637">
    <property type="entry name" value="7tm_classA_rhodopsin-like"/>
    <property type="match status" value="1"/>
</dbReference>
<dbReference type="OrthoDB" id="9445642at2759"/>
<evidence type="ECO:0000256" key="4">
    <source>
        <dbReference type="ARBA" id="ARBA00022989"/>
    </source>
</evidence>
<protein>
    <recommendedName>
        <fullName evidence="12">G-protein coupled receptors family 1 profile domain-containing protein</fullName>
    </recommendedName>
</protein>
<feature type="non-terminal residue" evidence="13">
    <location>
        <position position="1"/>
    </location>
</feature>
<dbReference type="PANTHER" id="PTHR24246">
    <property type="entry name" value="OLFACTORY RECEPTOR AND ADENOSINE RECEPTOR"/>
    <property type="match status" value="1"/>
</dbReference>
<dbReference type="Gene3D" id="1.20.1070.10">
    <property type="entry name" value="Rhodopsin 7-helix transmembrane proteins"/>
    <property type="match status" value="1"/>
</dbReference>
<evidence type="ECO:0000313" key="14">
    <source>
        <dbReference type="Proteomes" id="UP001163046"/>
    </source>
</evidence>
<evidence type="ECO:0000256" key="5">
    <source>
        <dbReference type="ARBA" id="ARBA00023040"/>
    </source>
</evidence>
<organism evidence="13 14">
    <name type="scientific">Desmophyllum pertusum</name>
    <dbReference type="NCBI Taxonomy" id="174260"/>
    <lineage>
        <taxon>Eukaryota</taxon>
        <taxon>Metazoa</taxon>
        <taxon>Cnidaria</taxon>
        <taxon>Anthozoa</taxon>
        <taxon>Hexacorallia</taxon>
        <taxon>Scleractinia</taxon>
        <taxon>Caryophylliina</taxon>
        <taxon>Caryophylliidae</taxon>
        <taxon>Desmophyllum</taxon>
    </lineage>
</organism>
<keyword evidence="9" id="KW-0807">Transducer</keyword>
<comment type="subcellular location">
    <subcellularLocation>
        <location evidence="1">Cell membrane</location>
        <topology evidence="1">Multi-pass membrane protein</topology>
    </subcellularLocation>
</comment>
<dbReference type="SMART" id="SM01381">
    <property type="entry name" value="7TM_GPCR_Srsx"/>
    <property type="match status" value="1"/>
</dbReference>
<keyword evidence="4 11" id="KW-1133">Transmembrane helix</keyword>
<evidence type="ECO:0000256" key="2">
    <source>
        <dbReference type="ARBA" id="ARBA00022475"/>
    </source>
</evidence>
<keyword evidence="14" id="KW-1185">Reference proteome</keyword>
<feature type="region of interest" description="Disordered" evidence="10">
    <location>
        <begin position="277"/>
        <end position="300"/>
    </location>
</feature>
<dbReference type="AlphaFoldDB" id="A0A9X0CWE8"/>
<comment type="caution">
    <text evidence="13">The sequence shown here is derived from an EMBL/GenBank/DDBJ whole genome shotgun (WGS) entry which is preliminary data.</text>
</comment>
<name>A0A9X0CWE8_9CNID</name>
<dbReference type="InterPro" id="IPR000276">
    <property type="entry name" value="GPCR_Rhodpsn"/>
</dbReference>
<dbReference type="PRINTS" id="PR00237">
    <property type="entry name" value="GPCRRHODOPSN"/>
</dbReference>
<evidence type="ECO:0000256" key="8">
    <source>
        <dbReference type="ARBA" id="ARBA00023180"/>
    </source>
</evidence>
<evidence type="ECO:0000256" key="11">
    <source>
        <dbReference type="SAM" id="Phobius"/>
    </source>
</evidence>
<sequence>ALIIISNTLAIYVFTRSKLLRKRTNYFLLCLAIADMLVGAISLPMFIHTLLVYARGETLGSMINLVPRLLDIFTGFASVFALTIISLERLYSVALPNWHRTTPSYVYCILISIIWTLAGVFVFIKIVDDKKWVSADAHLFFYCVIVSFFICLVVICLAYVGIWIKVIQRMHEKTKRTMEKDKRLAFTLFLVTAIFIVTWLPFQVINILVPVWCAKTCDRKIVVAVNLTKLLQYINSFVNPIIYTFKMPDFRRVLLALIGRRSYGASTRATSRMITERRNKRASTLRSSESEANGNCEHAL</sequence>
<dbReference type="GO" id="GO:0004930">
    <property type="term" value="F:G protein-coupled receptor activity"/>
    <property type="evidence" value="ECO:0007669"/>
    <property type="project" value="UniProtKB-KW"/>
</dbReference>
<dbReference type="PANTHER" id="PTHR24246:SF27">
    <property type="entry name" value="ADENOSINE RECEPTOR, ISOFORM A"/>
    <property type="match status" value="1"/>
</dbReference>
<dbReference type="GO" id="GO:0005886">
    <property type="term" value="C:plasma membrane"/>
    <property type="evidence" value="ECO:0007669"/>
    <property type="project" value="UniProtKB-SubCell"/>
</dbReference>
<dbReference type="Proteomes" id="UP001163046">
    <property type="component" value="Unassembled WGS sequence"/>
</dbReference>
<keyword evidence="7" id="KW-0675">Receptor</keyword>
<dbReference type="SUPFAM" id="SSF81321">
    <property type="entry name" value="Family A G protein-coupled receptor-like"/>
    <property type="match status" value="1"/>
</dbReference>
<dbReference type="PROSITE" id="PS50262">
    <property type="entry name" value="G_PROTEIN_RECEP_F1_2"/>
    <property type="match status" value="1"/>
</dbReference>
<feature type="transmembrane region" description="Helical" evidence="11">
    <location>
        <begin position="65"/>
        <end position="85"/>
    </location>
</feature>
<evidence type="ECO:0000256" key="6">
    <source>
        <dbReference type="ARBA" id="ARBA00023136"/>
    </source>
</evidence>
<feature type="domain" description="G-protein coupled receptors family 1 profile" evidence="12">
    <location>
        <begin position="6"/>
        <end position="243"/>
    </location>
</feature>
<accession>A0A9X0CWE8</accession>
<evidence type="ECO:0000256" key="9">
    <source>
        <dbReference type="ARBA" id="ARBA00023224"/>
    </source>
</evidence>
<feature type="transmembrane region" description="Helical" evidence="11">
    <location>
        <begin position="184"/>
        <end position="202"/>
    </location>
</feature>
<dbReference type="InterPro" id="IPR017452">
    <property type="entry name" value="GPCR_Rhodpsn_7TM"/>
</dbReference>
<keyword evidence="8" id="KW-0325">Glycoprotein</keyword>
<gene>
    <name evidence="13" type="ORF">OS493_038183</name>
</gene>
<dbReference type="Pfam" id="PF00001">
    <property type="entry name" value="7tm_1"/>
    <property type="match status" value="1"/>
</dbReference>
<dbReference type="EMBL" id="MU826437">
    <property type="protein sequence ID" value="KAJ7375899.1"/>
    <property type="molecule type" value="Genomic_DNA"/>
</dbReference>
<evidence type="ECO:0000259" key="12">
    <source>
        <dbReference type="PROSITE" id="PS50262"/>
    </source>
</evidence>
<feature type="transmembrane region" description="Helical" evidence="11">
    <location>
        <begin position="26"/>
        <end position="53"/>
    </location>
</feature>
<keyword evidence="3 11" id="KW-0812">Transmembrane</keyword>
<feature type="transmembrane region" description="Helical" evidence="11">
    <location>
        <begin position="139"/>
        <end position="164"/>
    </location>
</feature>
<feature type="compositionally biased region" description="Polar residues" evidence="10">
    <location>
        <begin position="284"/>
        <end position="293"/>
    </location>
</feature>
<keyword evidence="6 11" id="KW-0472">Membrane</keyword>
<evidence type="ECO:0000256" key="7">
    <source>
        <dbReference type="ARBA" id="ARBA00023170"/>
    </source>
</evidence>
<keyword evidence="5" id="KW-0297">G-protein coupled receptor</keyword>
<proteinExistence type="predicted"/>
<reference evidence="13" key="1">
    <citation type="submission" date="2023-01" db="EMBL/GenBank/DDBJ databases">
        <title>Genome assembly of the deep-sea coral Lophelia pertusa.</title>
        <authorList>
            <person name="Herrera S."/>
            <person name="Cordes E."/>
        </authorList>
    </citation>
    <scope>NUCLEOTIDE SEQUENCE</scope>
    <source>
        <strain evidence="13">USNM1676648</strain>
        <tissue evidence="13">Polyp</tissue>
    </source>
</reference>
<keyword evidence="2" id="KW-1003">Cell membrane</keyword>
<evidence type="ECO:0000313" key="13">
    <source>
        <dbReference type="EMBL" id="KAJ7375899.1"/>
    </source>
</evidence>
<evidence type="ECO:0000256" key="3">
    <source>
        <dbReference type="ARBA" id="ARBA00022692"/>
    </source>
</evidence>
<evidence type="ECO:0000256" key="1">
    <source>
        <dbReference type="ARBA" id="ARBA00004651"/>
    </source>
</evidence>
<evidence type="ECO:0000256" key="10">
    <source>
        <dbReference type="SAM" id="MobiDB-lite"/>
    </source>
</evidence>